<sequence>MQSFYNTGLDRTSANYQPLTPLGFLERAATVFPDHTAIVHGGLRRSYAAFYDRSRQLASALAGLGIGRGDTVSVLLANTPAMLECHFGVPMCGGVLHAINTRLDAAIVAFQLDHALSRLVIVDAEFLPLLKEALALSATKPAVVVYDDPEFAGTRLVFDAIDYERFVASGDPQFDWLVPEDEWDAIAISYTSGTTGDPKGVVTHHRGPICWRRAMP</sequence>
<dbReference type="SUPFAM" id="SSF56801">
    <property type="entry name" value="Acetyl-CoA synthetase-like"/>
    <property type="match status" value="1"/>
</dbReference>
<comment type="similarity">
    <text evidence="1">Belongs to the ATP-dependent AMP-binding enzyme family.</text>
</comment>
<dbReference type="InterPro" id="IPR000873">
    <property type="entry name" value="AMP-dep_synth/lig_dom"/>
</dbReference>
<dbReference type="PANTHER" id="PTHR43859">
    <property type="entry name" value="ACYL-ACTIVATING ENZYME"/>
    <property type="match status" value="1"/>
</dbReference>
<evidence type="ECO:0000313" key="7">
    <source>
        <dbReference type="Proteomes" id="UP001337723"/>
    </source>
</evidence>
<keyword evidence="3" id="KW-0276">Fatty acid metabolism</keyword>
<keyword evidence="2" id="KW-0436">Ligase</keyword>
<dbReference type="InterPro" id="IPR020845">
    <property type="entry name" value="AMP-binding_CS"/>
</dbReference>
<accession>A0AA48HJC9</accession>
<proteinExistence type="inferred from homology"/>
<evidence type="ECO:0000259" key="5">
    <source>
        <dbReference type="Pfam" id="PF00501"/>
    </source>
</evidence>
<evidence type="ECO:0000256" key="4">
    <source>
        <dbReference type="ARBA" id="ARBA00023098"/>
    </source>
</evidence>
<dbReference type="PROSITE" id="PS00455">
    <property type="entry name" value="AMP_BINDING"/>
    <property type="match status" value="1"/>
</dbReference>
<evidence type="ECO:0000256" key="3">
    <source>
        <dbReference type="ARBA" id="ARBA00022832"/>
    </source>
</evidence>
<dbReference type="Proteomes" id="UP001337723">
    <property type="component" value="Chromosome"/>
</dbReference>
<name>A0AA48HJC9_9RHOB</name>
<feature type="domain" description="AMP-dependent synthetase/ligase" evidence="5">
    <location>
        <begin position="25"/>
        <end position="207"/>
    </location>
</feature>
<protein>
    <recommendedName>
        <fullName evidence="5">AMP-dependent synthetase/ligase domain-containing protein</fullName>
    </recommendedName>
</protein>
<dbReference type="AlphaFoldDB" id="A0AA48HJC9"/>
<dbReference type="Pfam" id="PF00501">
    <property type="entry name" value="AMP-binding"/>
    <property type="match status" value="1"/>
</dbReference>
<organism evidence="6 7">
    <name type="scientific">Roseicyclus marinus</name>
    <dbReference type="NCBI Taxonomy" id="2161673"/>
    <lineage>
        <taxon>Bacteria</taxon>
        <taxon>Pseudomonadati</taxon>
        <taxon>Pseudomonadota</taxon>
        <taxon>Alphaproteobacteria</taxon>
        <taxon>Rhodobacterales</taxon>
        <taxon>Roseobacteraceae</taxon>
        <taxon>Roseicyclus</taxon>
    </lineage>
</organism>
<dbReference type="KEGG" id="rmai:MACH21_14580"/>
<dbReference type="EMBL" id="AP027266">
    <property type="protein sequence ID" value="BDW85281.1"/>
    <property type="molecule type" value="Genomic_DNA"/>
</dbReference>
<evidence type="ECO:0000256" key="1">
    <source>
        <dbReference type="ARBA" id="ARBA00006432"/>
    </source>
</evidence>
<dbReference type="PANTHER" id="PTHR43859:SF4">
    <property type="entry name" value="BUTANOATE--COA LIGASE AAE1-RELATED"/>
    <property type="match status" value="1"/>
</dbReference>
<gene>
    <name evidence="6" type="ORF">MACH21_14580</name>
</gene>
<dbReference type="GO" id="GO:0006631">
    <property type="term" value="P:fatty acid metabolic process"/>
    <property type="evidence" value="ECO:0007669"/>
    <property type="project" value="UniProtKB-KW"/>
</dbReference>
<reference evidence="6 7" key="1">
    <citation type="submission" date="2023-01" db="EMBL/GenBank/DDBJ databases">
        <title>Complete genome sequence of Roseicyclus marinus strain Dej080120_10.</title>
        <authorList>
            <person name="Ueki S."/>
            <person name="Maruyama F."/>
        </authorList>
    </citation>
    <scope>NUCLEOTIDE SEQUENCE [LARGE SCALE GENOMIC DNA]</scope>
    <source>
        <strain evidence="6 7">Dej080120_10</strain>
    </source>
</reference>
<evidence type="ECO:0000256" key="2">
    <source>
        <dbReference type="ARBA" id="ARBA00022598"/>
    </source>
</evidence>
<keyword evidence="4" id="KW-0443">Lipid metabolism</keyword>
<dbReference type="GO" id="GO:0016874">
    <property type="term" value="F:ligase activity"/>
    <property type="evidence" value="ECO:0007669"/>
    <property type="project" value="UniProtKB-KW"/>
</dbReference>
<dbReference type="Gene3D" id="3.40.50.980">
    <property type="match status" value="1"/>
</dbReference>
<evidence type="ECO:0000313" key="6">
    <source>
        <dbReference type="EMBL" id="BDW85281.1"/>
    </source>
</evidence>
<keyword evidence="7" id="KW-1185">Reference proteome</keyword>